<dbReference type="InterPro" id="IPR002347">
    <property type="entry name" value="SDR_fam"/>
</dbReference>
<dbReference type="Pfam" id="PF13561">
    <property type="entry name" value="adh_short_C2"/>
    <property type="match status" value="1"/>
</dbReference>
<dbReference type="Gene3D" id="3.40.50.720">
    <property type="entry name" value="NAD(P)-binding Rossmann-like Domain"/>
    <property type="match status" value="1"/>
</dbReference>
<evidence type="ECO:0000256" key="1">
    <source>
        <dbReference type="ARBA" id="ARBA00006484"/>
    </source>
</evidence>
<accession>A0ABW3LKG6</accession>
<evidence type="ECO:0000313" key="2">
    <source>
        <dbReference type="EMBL" id="MFD1038137.1"/>
    </source>
</evidence>
<gene>
    <name evidence="2" type="ORF">ACFQ3N_06895</name>
</gene>
<sequence length="264" mass="29317">MDGSFCCKGGRKLGHALITAGTSGLGRQVIEAFLKAGHHVTTTYHSNLEKSLQVKEDLSAYSDLLHIVQADVTQKRDMEDLVDAANKHQGGIDYLINNAGPFIFERKKLLDYSEEEWQEMMRGNLDAVFYLLKLTVPYMRKQKFGRIINYGFQGANSASGWLYRSAFAAAKSGLVSLTKTIAFEEAEYKITSNMVCPGNIMGAMKEAQIKDSKKIFDDDTPVGRSGTGEDIARTILFLCDDDSDMITGSVFEITGGQDVIHRYR</sequence>
<dbReference type="EMBL" id="JBHTKJ010000013">
    <property type="protein sequence ID" value="MFD1038137.1"/>
    <property type="molecule type" value="Genomic_DNA"/>
</dbReference>
<dbReference type="PANTHER" id="PTHR42879">
    <property type="entry name" value="3-OXOACYL-(ACYL-CARRIER-PROTEIN) REDUCTASE"/>
    <property type="match status" value="1"/>
</dbReference>
<proteinExistence type="inferred from homology"/>
<reference evidence="3" key="1">
    <citation type="journal article" date="2019" name="Int. J. Syst. Evol. Microbiol.">
        <title>The Global Catalogue of Microorganisms (GCM) 10K type strain sequencing project: providing services to taxonomists for standard genome sequencing and annotation.</title>
        <authorList>
            <consortium name="The Broad Institute Genomics Platform"/>
            <consortium name="The Broad Institute Genome Sequencing Center for Infectious Disease"/>
            <person name="Wu L."/>
            <person name="Ma J."/>
        </authorList>
    </citation>
    <scope>NUCLEOTIDE SEQUENCE [LARGE SCALE GENOMIC DNA]</scope>
    <source>
        <strain evidence="3">CCUG 56754</strain>
    </source>
</reference>
<dbReference type="SUPFAM" id="SSF51735">
    <property type="entry name" value="NAD(P)-binding Rossmann-fold domains"/>
    <property type="match status" value="1"/>
</dbReference>
<dbReference type="InterPro" id="IPR036291">
    <property type="entry name" value="NAD(P)-bd_dom_sf"/>
</dbReference>
<dbReference type="RefSeq" id="WP_390360949.1">
    <property type="nucleotide sequence ID" value="NZ_JBHTKJ010000013.1"/>
</dbReference>
<dbReference type="Proteomes" id="UP001597040">
    <property type="component" value="Unassembled WGS sequence"/>
</dbReference>
<protein>
    <submittedName>
        <fullName evidence="2">SDR family oxidoreductase</fullName>
    </submittedName>
</protein>
<dbReference type="PANTHER" id="PTHR42879:SF2">
    <property type="entry name" value="3-OXOACYL-[ACYL-CARRIER-PROTEIN] REDUCTASE FABG"/>
    <property type="match status" value="1"/>
</dbReference>
<comment type="similarity">
    <text evidence="1">Belongs to the short-chain dehydrogenases/reductases (SDR) family.</text>
</comment>
<dbReference type="PRINTS" id="PR00080">
    <property type="entry name" value="SDRFAMILY"/>
</dbReference>
<comment type="caution">
    <text evidence="2">The sequence shown here is derived from an EMBL/GenBank/DDBJ whole genome shotgun (WGS) entry which is preliminary data.</text>
</comment>
<dbReference type="InterPro" id="IPR050259">
    <property type="entry name" value="SDR"/>
</dbReference>
<organism evidence="2 3">
    <name type="scientific">Virgibacillus byunsanensis</name>
    <dbReference type="NCBI Taxonomy" id="570945"/>
    <lineage>
        <taxon>Bacteria</taxon>
        <taxon>Bacillati</taxon>
        <taxon>Bacillota</taxon>
        <taxon>Bacilli</taxon>
        <taxon>Bacillales</taxon>
        <taxon>Bacillaceae</taxon>
        <taxon>Virgibacillus</taxon>
    </lineage>
</organism>
<keyword evidence="3" id="KW-1185">Reference proteome</keyword>
<evidence type="ECO:0000313" key="3">
    <source>
        <dbReference type="Proteomes" id="UP001597040"/>
    </source>
</evidence>
<name>A0ABW3LKG6_9BACI</name>
<dbReference type="CDD" id="cd05233">
    <property type="entry name" value="SDR_c"/>
    <property type="match status" value="1"/>
</dbReference>
<dbReference type="PRINTS" id="PR00081">
    <property type="entry name" value="GDHRDH"/>
</dbReference>